<accession>V6LIH0</accession>
<sequence length="174" mass="18733">MTTLQSIRQMSVDLLLALQLDPQQGSGYGGPPFSRMTMTTTAPCLPPRIRGVIAPHQTAHSGDAHRPFCAKTSPTQAPQPPRVHGPITAVQGPAMQWPIAPLPALHGPLREQPPMLLRSSKWWILGAACIVTKLHLGTGAQACTEKGFAPEWVGIQRVESLGIIWYWAAGAVPQ</sequence>
<reference evidence="1" key="1">
    <citation type="journal article" date="2014" name="PLoS Genet.">
        <title>The Genome of Spironucleus salmonicida Highlights a Fish Pathogen Adapted to Fluctuating Environments.</title>
        <authorList>
            <person name="Xu F."/>
            <person name="Jerlstrom-Hultqvist J."/>
            <person name="Einarsson E."/>
            <person name="Astvaldsson A."/>
            <person name="Svard S.G."/>
            <person name="Andersson J.O."/>
        </authorList>
    </citation>
    <scope>NUCLEOTIDE SEQUENCE</scope>
</reference>
<gene>
    <name evidence="1" type="ORF">SS50377_15877</name>
</gene>
<proteinExistence type="predicted"/>
<dbReference type="EMBL" id="KI546119">
    <property type="protein sequence ID" value="EST44337.1"/>
    <property type="molecule type" value="Genomic_DNA"/>
</dbReference>
<dbReference type="AlphaFoldDB" id="V6LIH0"/>
<name>V6LIH0_9EUKA</name>
<organism evidence="1">
    <name type="scientific">Spironucleus salmonicida</name>
    <dbReference type="NCBI Taxonomy" id="348837"/>
    <lineage>
        <taxon>Eukaryota</taxon>
        <taxon>Metamonada</taxon>
        <taxon>Diplomonadida</taxon>
        <taxon>Hexamitidae</taxon>
        <taxon>Hexamitinae</taxon>
        <taxon>Spironucleus</taxon>
    </lineage>
</organism>
<evidence type="ECO:0000313" key="1">
    <source>
        <dbReference type="EMBL" id="EST44337.1"/>
    </source>
</evidence>
<protein>
    <submittedName>
        <fullName evidence="1">Uncharacterized protein</fullName>
    </submittedName>
</protein>